<accession>A0A7S0VJK5</accession>
<evidence type="ECO:0000256" key="2">
    <source>
        <dbReference type="ARBA" id="ARBA00022707"/>
    </source>
</evidence>
<comment type="similarity">
    <text evidence="1">Belongs to the recoverin family.</text>
</comment>
<organism evidence="8">
    <name type="scientific">Hemiselmis tepida</name>
    <dbReference type="NCBI Taxonomy" id="464990"/>
    <lineage>
        <taxon>Eukaryota</taxon>
        <taxon>Cryptophyceae</taxon>
        <taxon>Cryptomonadales</taxon>
        <taxon>Hemiselmidaceae</taxon>
        <taxon>Hemiselmis</taxon>
    </lineage>
</organism>
<dbReference type="PROSITE" id="PS00018">
    <property type="entry name" value="EF_HAND_1"/>
    <property type="match status" value="1"/>
</dbReference>
<dbReference type="EMBL" id="HBFN01011492">
    <property type="protein sequence ID" value="CAD8791495.1"/>
    <property type="molecule type" value="Transcribed_RNA"/>
</dbReference>
<dbReference type="SUPFAM" id="SSF47473">
    <property type="entry name" value="EF-hand"/>
    <property type="match status" value="1"/>
</dbReference>
<dbReference type="InterPro" id="IPR018247">
    <property type="entry name" value="EF_Hand_1_Ca_BS"/>
</dbReference>
<dbReference type="CDD" id="cd00051">
    <property type="entry name" value="EFh"/>
    <property type="match status" value="1"/>
</dbReference>
<keyword evidence="5" id="KW-0106">Calcium</keyword>
<keyword evidence="3" id="KW-0479">Metal-binding</keyword>
<sequence>MKRIFVTGLSRLPRSARLARASARDVVGRGSFELAAQRESAAPGLLAGVRQMSGGAQGSGGAQEQWLSTVFSAMYTRFAAPAPDLHLHQLAMKADIPVATVQSMWKRFVEIDVSRNTGDGLTGDRRISSGELDPLLEHAGIADPKLRQALFDAFDADRCGTIDFREFVSGLALLTSDKKQDRAVLIFALFDLDGTRVIHKNEMIDTFKMLIASNTRVAEKFMAGEHSVSDSTRFEVLAEATTEDVFATCDADGNGVLDLDEFRAWLASDSVSAKLVTEWFEHFAGRYTDELIAKGGGADKEALSHANKDWLSSGRARSWHDRAAETGLYSRTDTVLSPGKCKSEP</sequence>
<dbReference type="AlphaFoldDB" id="A0A7S0VJK5"/>
<evidence type="ECO:0000259" key="7">
    <source>
        <dbReference type="PROSITE" id="PS50222"/>
    </source>
</evidence>
<proteinExistence type="inferred from homology"/>
<feature type="domain" description="EF-hand" evidence="7">
    <location>
        <begin position="142"/>
        <end position="177"/>
    </location>
</feature>
<dbReference type="SMART" id="SM00054">
    <property type="entry name" value="EFh"/>
    <property type="match status" value="3"/>
</dbReference>
<feature type="domain" description="EF-hand" evidence="7">
    <location>
        <begin position="237"/>
        <end position="272"/>
    </location>
</feature>
<evidence type="ECO:0000256" key="4">
    <source>
        <dbReference type="ARBA" id="ARBA00022737"/>
    </source>
</evidence>
<gene>
    <name evidence="8" type="ORF">HTEP1355_LOCUS6635</name>
</gene>
<dbReference type="PROSITE" id="PS50222">
    <property type="entry name" value="EF_HAND_2"/>
    <property type="match status" value="3"/>
</dbReference>
<name>A0A7S0VJK5_9CRYP</name>
<evidence type="ECO:0000256" key="5">
    <source>
        <dbReference type="ARBA" id="ARBA00022837"/>
    </source>
</evidence>
<dbReference type="GO" id="GO:0005509">
    <property type="term" value="F:calcium ion binding"/>
    <property type="evidence" value="ECO:0007669"/>
    <property type="project" value="InterPro"/>
</dbReference>
<dbReference type="InterPro" id="IPR002048">
    <property type="entry name" value="EF_hand_dom"/>
</dbReference>
<keyword evidence="6" id="KW-0449">Lipoprotein</keyword>
<keyword evidence="4" id="KW-0677">Repeat</keyword>
<evidence type="ECO:0000313" key="8">
    <source>
        <dbReference type="EMBL" id="CAD8791495.1"/>
    </source>
</evidence>
<evidence type="ECO:0000256" key="6">
    <source>
        <dbReference type="ARBA" id="ARBA00023288"/>
    </source>
</evidence>
<protein>
    <recommendedName>
        <fullName evidence="7">EF-hand domain-containing protein</fullName>
    </recommendedName>
</protein>
<dbReference type="PANTHER" id="PTHR23055">
    <property type="entry name" value="CALCIUM BINDING PROTEINS"/>
    <property type="match status" value="1"/>
</dbReference>
<reference evidence="8" key="1">
    <citation type="submission" date="2021-01" db="EMBL/GenBank/DDBJ databases">
        <authorList>
            <person name="Corre E."/>
            <person name="Pelletier E."/>
            <person name="Niang G."/>
            <person name="Scheremetjew M."/>
            <person name="Finn R."/>
            <person name="Kale V."/>
            <person name="Holt S."/>
            <person name="Cochrane G."/>
            <person name="Meng A."/>
            <person name="Brown T."/>
            <person name="Cohen L."/>
        </authorList>
    </citation>
    <scope>NUCLEOTIDE SEQUENCE</scope>
    <source>
        <strain evidence="8">CCMP443</strain>
    </source>
</reference>
<feature type="domain" description="EF-hand" evidence="7">
    <location>
        <begin position="178"/>
        <end position="213"/>
    </location>
</feature>
<keyword evidence="2" id="KW-0519">Myristate</keyword>
<evidence type="ECO:0000256" key="3">
    <source>
        <dbReference type="ARBA" id="ARBA00022723"/>
    </source>
</evidence>
<dbReference type="InterPro" id="IPR028846">
    <property type="entry name" value="Recoverin"/>
</dbReference>
<dbReference type="PRINTS" id="PR00450">
    <property type="entry name" value="RECOVERIN"/>
</dbReference>
<dbReference type="Pfam" id="PF13202">
    <property type="entry name" value="EF-hand_5"/>
    <property type="match status" value="2"/>
</dbReference>
<dbReference type="PANTHER" id="PTHR23055:SF178">
    <property type="entry name" value="NEUROCALCIN HOMOLOG"/>
    <property type="match status" value="1"/>
</dbReference>
<evidence type="ECO:0000256" key="1">
    <source>
        <dbReference type="ARBA" id="ARBA00006049"/>
    </source>
</evidence>
<dbReference type="Gene3D" id="1.10.238.10">
    <property type="entry name" value="EF-hand"/>
    <property type="match status" value="1"/>
</dbReference>
<dbReference type="InterPro" id="IPR011992">
    <property type="entry name" value="EF-hand-dom_pair"/>
</dbReference>